<evidence type="ECO:0000313" key="1">
    <source>
        <dbReference type="EMBL" id="JAE39751.1"/>
    </source>
</evidence>
<accession>A0A0A9HXY4</accession>
<proteinExistence type="predicted"/>
<sequence>MFWTDCWLHGCSLADLAPEVVTCVPKSYINTRTVAQALEKRAWVRDIQCGLSLQGLMQYLC</sequence>
<name>A0A0A9HXY4_ARUDO</name>
<dbReference type="AlphaFoldDB" id="A0A0A9HXY4"/>
<organism evidence="1">
    <name type="scientific">Arundo donax</name>
    <name type="common">Giant reed</name>
    <name type="synonym">Donax arundinaceus</name>
    <dbReference type="NCBI Taxonomy" id="35708"/>
    <lineage>
        <taxon>Eukaryota</taxon>
        <taxon>Viridiplantae</taxon>
        <taxon>Streptophyta</taxon>
        <taxon>Embryophyta</taxon>
        <taxon>Tracheophyta</taxon>
        <taxon>Spermatophyta</taxon>
        <taxon>Magnoliopsida</taxon>
        <taxon>Liliopsida</taxon>
        <taxon>Poales</taxon>
        <taxon>Poaceae</taxon>
        <taxon>PACMAD clade</taxon>
        <taxon>Arundinoideae</taxon>
        <taxon>Arundineae</taxon>
        <taxon>Arundo</taxon>
    </lineage>
</organism>
<reference evidence="1" key="1">
    <citation type="submission" date="2014-09" db="EMBL/GenBank/DDBJ databases">
        <authorList>
            <person name="Magalhaes I.L.F."/>
            <person name="Oliveira U."/>
            <person name="Santos F.R."/>
            <person name="Vidigal T.H.D.A."/>
            <person name="Brescovit A.D."/>
            <person name="Santos A.J."/>
        </authorList>
    </citation>
    <scope>NUCLEOTIDE SEQUENCE</scope>
    <source>
        <tissue evidence="1">Shoot tissue taken approximately 20 cm above the soil surface</tissue>
    </source>
</reference>
<protein>
    <submittedName>
        <fullName evidence="1">Uncharacterized protein</fullName>
    </submittedName>
</protein>
<dbReference type="EMBL" id="GBRH01158145">
    <property type="protein sequence ID" value="JAE39751.1"/>
    <property type="molecule type" value="Transcribed_RNA"/>
</dbReference>
<reference evidence="1" key="2">
    <citation type="journal article" date="2015" name="Data Brief">
        <title>Shoot transcriptome of the giant reed, Arundo donax.</title>
        <authorList>
            <person name="Barrero R.A."/>
            <person name="Guerrero F.D."/>
            <person name="Moolhuijzen P."/>
            <person name="Goolsby J.A."/>
            <person name="Tidwell J."/>
            <person name="Bellgard S.E."/>
            <person name="Bellgard M.I."/>
        </authorList>
    </citation>
    <scope>NUCLEOTIDE SEQUENCE</scope>
    <source>
        <tissue evidence="1">Shoot tissue taken approximately 20 cm above the soil surface</tissue>
    </source>
</reference>